<comment type="caution">
    <text evidence="2">The sequence shown here is derived from an EMBL/GenBank/DDBJ whole genome shotgun (WGS) entry which is preliminary data.</text>
</comment>
<name>A0A3R7YWS1_APHAT</name>
<evidence type="ECO:0000313" key="3">
    <source>
        <dbReference type="Proteomes" id="UP000284702"/>
    </source>
</evidence>
<dbReference type="InterPro" id="IPR011990">
    <property type="entry name" value="TPR-like_helical_dom_sf"/>
</dbReference>
<dbReference type="VEuPathDB" id="FungiDB:H257_17891"/>
<gene>
    <name evidence="2" type="ORF">B5M09_012253</name>
</gene>
<dbReference type="GO" id="GO:0005680">
    <property type="term" value="C:anaphase-promoting complex"/>
    <property type="evidence" value="ECO:0007669"/>
    <property type="project" value="InterPro"/>
</dbReference>
<protein>
    <recommendedName>
        <fullName evidence="1">Cdc23 domain-containing protein</fullName>
    </recommendedName>
</protein>
<accession>A0A3R7YWS1</accession>
<evidence type="ECO:0000313" key="2">
    <source>
        <dbReference type="EMBL" id="RQM29829.1"/>
    </source>
</evidence>
<keyword evidence="3" id="KW-1185">Reference proteome</keyword>
<evidence type="ECO:0000259" key="1">
    <source>
        <dbReference type="Pfam" id="PF04049"/>
    </source>
</evidence>
<proteinExistence type="predicted"/>
<sequence length="207" mass="22924">MRNELATWTAQLAAAREALSIRGLSHAASFACELYASLPLSVRENASSVQVDHSAAPSDGLLLLAKSYMDLQEYARASHVLGQKQGALTDVEFFVLHYARYLAGERRKEQLSMEMKTHSGWIILTFAASFLFTYHIPSHVGASQKQTTSNPHLKDLLRDLADADASPNQLDAFGLYLYAVVLKQAGFEHTTVHALYVQLLQRSLALF</sequence>
<dbReference type="Pfam" id="PF04049">
    <property type="entry name" value="ANAPC8"/>
    <property type="match status" value="1"/>
</dbReference>
<dbReference type="InterPro" id="IPR007192">
    <property type="entry name" value="APC8"/>
</dbReference>
<dbReference type="AlphaFoldDB" id="A0A3R7YWS1"/>
<feature type="domain" description="Cdc23" evidence="1">
    <location>
        <begin position="10"/>
        <end position="195"/>
    </location>
</feature>
<dbReference type="Proteomes" id="UP000284702">
    <property type="component" value="Unassembled WGS sequence"/>
</dbReference>
<organism evidence="2 3">
    <name type="scientific">Aphanomyces astaci</name>
    <name type="common">Crayfish plague agent</name>
    <dbReference type="NCBI Taxonomy" id="112090"/>
    <lineage>
        <taxon>Eukaryota</taxon>
        <taxon>Sar</taxon>
        <taxon>Stramenopiles</taxon>
        <taxon>Oomycota</taxon>
        <taxon>Saprolegniomycetes</taxon>
        <taxon>Saprolegniales</taxon>
        <taxon>Verrucalvaceae</taxon>
        <taxon>Aphanomyces</taxon>
    </lineage>
</organism>
<feature type="non-terminal residue" evidence="2">
    <location>
        <position position="207"/>
    </location>
</feature>
<dbReference type="EMBL" id="MZMZ02001131">
    <property type="protein sequence ID" value="RQM29829.1"/>
    <property type="molecule type" value="Genomic_DNA"/>
</dbReference>
<reference evidence="2" key="1">
    <citation type="submission" date="2018-07" db="EMBL/GenBank/DDBJ databases">
        <title>Annotation of Aphanomyces astaci genome assembly.</title>
        <authorList>
            <person name="Studholme D.J."/>
        </authorList>
    </citation>
    <scope>NUCLEOTIDE SEQUENCE [LARGE SCALE GENOMIC DNA]</scope>
    <source>
        <strain evidence="2">Pc</strain>
    </source>
</reference>
<dbReference type="Gene3D" id="1.25.40.10">
    <property type="entry name" value="Tetratricopeptide repeat domain"/>
    <property type="match status" value="1"/>
</dbReference>